<feature type="region of interest" description="Disordered" evidence="1">
    <location>
        <begin position="1"/>
        <end position="24"/>
    </location>
</feature>
<evidence type="ECO:0000313" key="3">
    <source>
        <dbReference type="Proteomes" id="UP000221394"/>
    </source>
</evidence>
<accession>A0A2A9EAU8</accession>
<feature type="region of interest" description="Disordered" evidence="1">
    <location>
        <begin position="60"/>
        <end position="83"/>
    </location>
</feature>
<dbReference type="EMBL" id="PDJH01000001">
    <property type="protein sequence ID" value="PFG36014.1"/>
    <property type="molecule type" value="Genomic_DNA"/>
</dbReference>
<dbReference type="Proteomes" id="UP000221394">
    <property type="component" value="Unassembled WGS sequence"/>
</dbReference>
<evidence type="ECO:0000313" key="2">
    <source>
        <dbReference type="EMBL" id="PFG36014.1"/>
    </source>
</evidence>
<organism evidence="2 3">
    <name type="scientific">Flavimobilis soli</name>
    <dbReference type="NCBI Taxonomy" id="442709"/>
    <lineage>
        <taxon>Bacteria</taxon>
        <taxon>Bacillati</taxon>
        <taxon>Actinomycetota</taxon>
        <taxon>Actinomycetes</taxon>
        <taxon>Micrococcales</taxon>
        <taxon>Jonesiaceae</taxon>
        <taxon>Flavimobilis</taxon>
    </lineage>
</organism>
<feature type="region of interest" description="Disordered" evidence="1">
    <location>
        <begin position="120"/>
        <end position="152"/>
    </location>
</feature>
<keyword evidence="3" id="KW-1185">Reference proteome</keyword>
<proteinExistence type="predicted"/>
<feature type="compositionally biased region" description="Polar residues" evidence="1">
    <location>
        <begin position="74"/>
        <end position="83"/>
    </location>
</feature>
<dbReference type="AlphaFoldDB" id="A0A2A9EAU8"/>
<gene>
    <name evidence="2" type="ORF">ATL41_0716</name>
</gene>
<sequence length="258" mass="28701">MNSSTAHCSSVMVEGSGRPGSPTGTCTTCSHESDAASPARCFMSARIFATVSGVKYVRGLPRRMSPPPRRSSSFLNLTGGKSSGDQPLVGRNLTFCVDGRGAVPKRLTGDPRDEPHRLVRRHHVQERDIPGTRLRRTRPCASRPRSTEHTPGAPRRWWFLVAHDQPRVDRFGLRRGRVIEPGHRRSPCHRCRPTAAYRSIGTLCSVPERRRARSVECRPRVRATSSLRPSESRQARSRAEATVWQVADALATAGRRRV</sequence>
<reference evidence="2 3" key="1">
    <citation type="submission" date="2017-10" db="EMBL/GenBank/DDBJ databases">
        <title>Sequencing the genomes of 1000 actinobacteria strains.</title>
        <authorList>
            <person name="Klenk H.-P."/>
        </authorList>
    </citation>
    <scope>NUCLEOTIDE SEQUENCE [LARGE SCALE GENOMIC DNA]</scope>
    <source>
        <strain evidence="2 3">DSM 21574</strain>
    </source>
</reference>
<comment type="caution">
    <text evidence="2">The sequence shown here is derived from an EMBL/GenBank/DDBJ whole genome shotgun (WGS) entry which is preliminary data.</text>
</comment>
<protein>
    <submittedName>
        <fullName evidence="2">Uncharacterized protein</fullName>
    </submittedName>
</protein>
<name>A0A2A9EAU8_9MICO</name>
<evidence type="ECO:0000256" key="1">
    <source>
        <dbReference type="SAM" id="MobiDB-lite"/>
    </source>
</evidence>